<dbReference type="InterPro" id="IPR006311">
    <property type="entry name" value="TAT_signal"/>
</dbReference>
<keyword evidence="3" id="KW-0813">Transport</keyword>
<dbReference type="EMBL" id="JAEKJA010000001">
    <property type="protein sequence ID" value="MBJ3774304.1"/>
    <property type="molecule type" value="Genomic_DNA"/>
</dbReference>
<reference evidence="6" key="1">
    <citation type="submission" date="2020-12" db="EMBL/GenBank/DDBJ databases">
        <title>Bacterial taxonomy.</title>
        <authorList>
            <person name="Pan X."/>
        </authorList>
    </citation>
    <scope>NUCLEOTIDE SEQUENCE</scope>
    <source>
        <strain evidence="6">B2012</strain>
    </source>
</reference>
<evidence type="ECO:0000313" key="7">
    <source>
        <dbReference type="Proteomes" id="UP000609531"/>
    </source>
</evidence>
<evidence type="ECO:0000256" key="4">
    <source>
        <dbReference type="ARBA" id="ARBA00022729"/>
    </source>
</evidence>
<dbReference type="RefSeq" id="WP_198880194.1">
    <property type="nucleotide sequence ID" value="NZ_JAEKJA010000001.1"/>
</dbReference>
<dbReference type="Gene3D" id="3.40.190.10">
    <property type="entry name" value="Periplasmic binding protein-like II"/>
    <property type="match status" value="2"/>
</dbReference>
<keyword evidence="4" id="KW-0732">Signal</keyword>
<evidence type="ECO:0000256" key="5">
    <source>
        <dbReference type="ARBA" id="ARBA00022764"/>
    </source>
</evidence>
<keyword evidence="7" id="KW-1185">Reference proteome</keyword>
<gene>
    <name evidence="6" type="ORF">JCR33_01300</name>
</gene>
<proteinExistence type="inferred from homology"/>
<dbReference type="GO" id="GO:0030975">
    <property type="term" value="F:thiamine binding"/>
    <property type="evidence" value="ECO:0007669"/>
    <property type="project" value="TreeGrafter"/>
</dbReference>
<dbReference type="SUPFAM" id="SSF53850">
    <property type="entry name" value="Periplasmic binding protein-like II"/>
    <property type="match status" value="1"/>
</dbReference>
<comment type="caution">
    <text evidence="6">The sequence shown here is derived from an EMBL/GenBank/DDBJ whole genome shotgun (WGS) entry which is preliminary data.</text>
</comment>
<protein>
    <submittedName>
        <fullName evidence="6">Extracellular solute-binding protein</fullName>
    </submittedName>
</protein>
<sequence length="372" mass="41243">MRQPSRNDIQRLGEALHRTGRIDRRQLLAGLGALAALPPMMSSKAWAQAKEIVLVNWGGDAIEFMDTSFAIPYEEENPGIDVVVDGGGPSQGKIRAMVESGAVTWDICDSGGGSSIQLGTGGFIREIDYDVVDRKKFFPGMDFKWGATNYIYSFVLAYDTSEYDTDSAPKSWKDFFNTKDFPGLRSMRKDVIAVPEVALMGAGLAKEEVYPITPSKEKLAWETVKSILDDLIFWASGAESQQFMRSQEVVMGCFWNTRVKAIYDETDGMWDWTWNQGIVLPGAWVVPKNNPAGDAVWPFIASTQDPARQVKLFELFGNAPANPAAAPLVPPELKKFNATDPDNYALQLPVDNEWYGENIARVGKDYLDLISS</sequence>
<name>A0A934ID33_9HYPH</name>
<keyword evidence="5" id="KW-0574">Periplasm</keyword>
<dbReference type="Pfam" id="PF13416">
    <property type="entry name" value="SBP_bac_8"/>
    <property type="match status" value="1"/>
</dbReference>
<accession>A0A934ID33</accession>
<dbReference type="AlphaFoldDB" id="A0A934ID33"/>
<dbReference type="PROSITE" id="PS51318">
    <property type="entry name" value="TAT"/>
    <property type="match status" value="1"/>
</dbReference>
<evidence type="ECO:0000256" key="3">
    <source>
        <dbReference type="ARBA" id="ARBA00022448"/>
    </source>
</evidence>
<dbReference type="GO" id="GO:0015888">
    <property type="term" value="P:thiamine transport"/>
    <property type="evidence" value="ECO:0007669"/>
    <property type="project" value="TreeGrafter"/>
</dbReference>
<dbReference type="GO" id="GO:0030288">
    <property type="term" value="C:outer membrane-bounded periplasmic space"/>
    <property type="evidence" value="ECO:0007669"/>
    <property type="project" value="TreeGrafter"/>
</dbReference>
<dbReference type="InterPro" id="IPR006059">
    <property type="entry name" value="SBP"/>
</dbReference>
<comment type="subcellular location">
    <subcellularLocation>
        <location evidence="1">Periplasm</location>
    </subcellularLocation>
</comment>
<comment type="similarity">
    <text evidence="2">Belongs to the bacterial solute-binding protein 1 family.</text>
</comment>
<dbReference type="PANTHER" id="PTHR30006:SF3">
    <property type="entry name" value="THIAMINE-BINDING PERIPLASMIC PROTEIN"/>
    <property type="match status" value="1"/>
</dbReference>
<dbReference type="PANTHER" id="PTHR30006">
    <property type="entry name" value="THIAMINE-BINDING PERIPLASMIC PROTEIN-RELATED"/>
    <property type="match status" value="1"/>
</dbReference>
<evidence type="ECO:0000256" key="2">
    <source>
        <dbReference type="ARBA" id="ARBA00008520"/>
    </source>
</evidence>
<dbReference type="Proteomes" id="UP000609531">
    <property type="component" value="Unassembled WGS sequence"/>
</dbReference>
<evidence type="ECO:0000256" key="1">
    <source>
        <dbReference type="ARBA" id="ARBA00004418"/>
    </source>
</evidence>
<organism evidence="6 7">
    <name type="scientific">Acuticoccus mangrovi</name>
    <dbReference type="NCBI Taxonomy" id="2796142"/>
    <lineage>
        <taxon>Bacteria</taxon>
        <taxon>Pseudomonadati</taxon>
        <taxon>Pseudomonadota</taxon>
        <taxon>Alphaproteobacteria</taxon>
        <taxon>Hyphomicrobiales</taxon>
        <taxon>Amorphaceae</taxon>
        <taxon>Acuticoccus</taxon>
    </lineage>
</organism>
<dbReference type="GO" id="GO:0030976">
    <property type="term" value="F:thiamine pyrophosphate binding"/>
    <property type="evidence" value="ECO:0007669"/>
    <property type="project" value="TreeGrafter"/>
</dbReference>
<evidence type="ECO:0000313" key="6">
    <source>
        <dbReference type="EMBL" id="MBJ3774304.1"/>
    </source>
</evidence>